<feature type="region of interest" description="Disordered" evidence="3">
    <location>
        <begin position="166"/>
        <end position="197"/>
    </location>
</feature>
<feature type="compositionally biased region" description="Low complexity" evidence="3">
    <location>
        <begin position="91"/>
        <end position="134"/>
    </location>
</feature>
<dbReference type="Pfam" id="PF04802">
    <property type="entry name" value="PP4R3"/>
    <property type="match status" value="1"/>
</dbReference>
<feature type="region of interest" description="Disordered" evidence="3">
    <location>
        <begin position="1212"/>
        <end position="1231"/>
    </location>
</feature>
<dbReference type="InterPro" id="IPR011989">
    <property type="entry name" value="ARM-like"/>
</dbReference>
<feature type="compositionally biased region" description="Low complexity" evidence="3">
    <location>
        <begin position="1077"/>
        <end position="1086"/>
    </location>
</feature>
<dbReference type="InterPro" id="IPR051137">
    <property type="entry name" value="PP4R3-like"/>
</dbReference>
<evidence type="ECO:0000256" key="3">
    <source>
        <dbReference type="SAM" id="MobiDB-lite"/>
    </source>
</evidence>
<evidence type="ECO:0000256" key="1">
    <source>
        <dbReference type="ARBA" id="ARBA00004123"/>
    </source>
</evidence>
<feature type="compositionally biased region" description="Low complexity" evidence="3">
    <location>
        <begin position="166"/>
        <end position="193"/>
    </location>
</feature>
<dbReference type="GO" id="GO:0006974">
    <property type="term" value="P:DNA damage response"/>
    <property type="evidence" value="ECO:0007669"/>
    <property type="project" value="TreeGrafter"/>
</dbReference>
<dbReference type="InterPro" id="IPR055236">
    <property type="entry name" value="EVH1_PP4R3"/>
</dbReference>
<feature type="compositionally biased region" description="Low complexity" evidence="3">
    <location>
        <begin position="1176"/>
        <end position="1196"/>
    </location>
</feature>
<reference evidence="7" key="1">
    <citation type="submission" date="2016-10" db="EMBL/GenBank/DDBJ databases">
        <authorList>
            <person name="Jeantristanb JTB J.-T."/>
            <person name="Ricardo R."/>
        </authorList>
    </citation>
    <scope>NUCLEOTIDE SEQUENCE [LARGE SCALE GENOMIC DNA]</scope>
</reference>
<feature type="region of interest" description="Disordered" evidence="3">
    <location>
        <begin position="596"/>
        <end position="649"/>
    </location>
</feature>
<evidence type="ECO:0000259" key="4">
    <source>
        <dbReference type="Pfam" id="PF04802"/>
    </source>
</evidence>
<feature type="compositionally biased region" description="Low complexity" evidence="3">
    <location>
        <begin position="13"/>
        <end position="58"/>
    </location>
</feature>
<dbReference type="EMBL" id="FMWP01000014">
    <property type="protein sequence ID" value="SCZ90217.1"/>
    <property type="molecule type" value="Genomic_DNA"/>
</dbReference>
<feature type="region of interest" description="Disordered" evidence="3">
    <location>
        <begin position="975"/>
        <end position="996"/>
    </location>
</feature>
<evidence type="ECO:0000313" key="7">
    <source>
        <dbReference type="Proteomes" id="UP000249723"/>
    </source>
</evidence>
<dbReference type="InterPro" id="IPR016024">
    <property type="entry name" value="ARM-type_fold"/>
</dbReference>
<keyword evidence="7" id="KW-1185">Reference proteome</keyword>
<sequence>MLSTGLKSKRRTPSPTTSPSATTTTTTTATTSPTAPSSGTATARATATTSSPSNANGARRVETVSNRTELAVNAVEGSTSGSTSDHKDSDASLTTTTPAMASASSSPPRTTPTATTTTTSDITSTTTPQPLSPTRIVDLSSPTSSPVHSGTAAVVAAVQHSAATAASSSSPSSSASSSSNTASPSSPSSPRTPSARRVKLYRLRDDAWEDLGTGTCAVHLVESAPVLTADGTEAHHSISVEDGSWIIVRKEVGSSSHADEGEVLLRSKVMPYPPGYLSDDDDDLEVAAEDGKDSPEGKVIDAGGYQRQQDTLIVWTERETDQEMALSFATAQGCHEIWQFIKAARKWSLEHPLTSPSPSPSRGSSPHPFQVYAHQSTAKLTDPTLGNLHELEHTIRSLSRTAVGRERTASTIVKSDFIQKLIRVHEEAEDLESLEDLHALCRVMQTILLLNDNVIFELVLRDEVILGVVSILECRLASSELDFGAPGGADSHLPIITDDPEFPTMKASYRAHLADPSHFTQVVPIRSPALLAKIHQTHRLHYLKDVVLARVLEDSTFSMLNSAIYFNEVDIVNEIAGDPIFLRKLFALFDEEEKDEKKMATTPTKTDKGKGRALDATQPIGPQLPSSIALATSSSNGDTPTDKDAESISSRDRQLDAILFLQQFATMAKNLQIALRAQFFRSLADRGLLRVLEVALARSIRTDESAPQLRGATIAILMTLVDHDPNNVRSYSLKQHAARKRPLMGFLIDLFLSEEDLGLKAQMSEALRVLVDAGGEGGPLEAPPRMRPEDPEAEKFLQYFYDHCAQALLAPILKLPDSGSVPLELSVPRIALCSHLCDLLCFFIAHHTFRSKYFVLSSSVATNVAKLFQTRHKHLRLAALRFFRACIQRNDDFYNRFLIKNDLFRPILDLAVSERDRDNLLGSACLDFFEFIKNVNAKGVISHIVERYGDKVRLLATTLKTFESVVIKYEQNKEPPPAALTTTSTMGAPSLDGSARAHALGSLGGVSMSRENSTGWAGRMDVEEDESYFNGSDDEDEFGPPALNPSSPTLSKKRPGEEEDEQASSPERQKRAKLEAKASSAALLPLVDYGEDEDEPLTDVDEEVSSGEGGFIKDDPPVPSASQATSTTDKEAEAPREAPIPSPEAPPPPLLSLAELKKKKDEEDDGALGFLNNKKSSASTAAARASNATNRSTSSGAAGGIKISLGASVKGTFSRLGAGSGASSSTNKKKE</sequence>
<feature type="compositionally biased region" description="Basic and acidic residues" evidence="3">
    <location>
        <begin position="1067"/>
        <end position="1076"/>
    </location>
</feature>
<dbReference type="InterPro" id="IPR011993">
    <property type="entry name" value="PH-like_dom_sf"/>
</dbReference>
<feature type="compositionally biased region" description="Basic and acidic residues" evidence="3">
    <location>
        <begin position="640"/>
        <end position="649"/>
    </location>
</feature>
<dbReference type="GO" id="GO:0030289">
    <property type="term" value="C:protein phosphatase 4 complex"/>
    <property type="evidence" value="ECO:0007669"/>
    <property type="project" value="TreeGrafter"/>
</dbReference>
<proteinExistence type="predicted"/>
<dbReference type="GO" id="GO:0005654">
    <property type="term" value="C:nucleoplasm"/>
    <property type="evidence" value="ECO:0007669"/>
    <property type="project" value="TreeGrafter"/>
</dbReference>
<dbReference type="InterPro" id="IPR006887">
    <property type="entry name" value="P4R3-like_central_dom"/>
</dbReference>
<name>A0A2X0MS25_9BASI</name>
<dbReference type="Gene3D" id="2.30.29.30">
    <property type="entry name" value="Pleckstrin-homology domain (PH domain)/Phosphotyrosine-binding domain (PTB)"/>
    <property type="match status" value="1"/>
</dbReference>
<dbReference type="AlphaFoldDB" id="A0A2X0MS25"/>
<feature type="compositionally biased region" description="Acidic residues" evidence="3">
    <location>
        <begin position="1089"/>
        <end position="1105"/>
    </location>
</feature>
<dbReference type="GO" id="GO:0072542">
    <property type="term" value="F:protein phosphatase activator activity"/>
    <property type="evidence" value="ECO:0007669"/>
    <property type="project" value="TreeGrafter"/>
</dbReference>
<dbReference type="PANTHER" id="PTHR23318:SF0">
    <property type="entry name" value="SERINE_THREONINE-PROTEIN PHOSPHATASE 4 REGULATORY SUBUNIT 3"/>
    <property type="match status" value="1"/>
</dbReference>
<feature type="compositionally biased region" description="Polar residues" evidence="3">
    <location>
        <begin position="624"/>
        <end position="639"/>
    </location>
</feature>
<feature type="region of interest" description="Disordered" evidence="3">
    <location>
        <begin position="1027"/>
        <end position="1200"/>
    </location>
</feature>
<feature type="domain" description="Serine/threonine-protein phosphatase 4 regulatory subunit 3-like central" evidence="4">
    <location>
        <begin position="390"/>
        <end position="971"/>
    </location>
</feature>
<dbReference type="STRING" id="289078.A0A2X0MS25"/>
<feature type="compositionally biased region" description="Basic and acidic residues" evidence="3">
    <location>
        <begin position="596"/>
        <end position="613"/>
    </location>
</feature>
<accession>A0A2X0MS25</accession>
<organism evidence="6 7">
    <name type="scientific">Microbotryum saponariae</name>
    <dbReference type="NCBI Taxonomy" id="289078"/>
    <lineage>
        <taxon>Eukaryota</taxon>
        <taxon>Fungi</taxon>
        <taxon>Dikarya</taxon>
        <taxon>Basidiomycota</taxon>
        <taxon>Pucciniomycotina</taxon>
        <taxon>Microbotryomycetes</taxon>
        <taxon>Microbotryales</taxon>
        <taxon>Microbotryaceae</taxon>
        <taxon>Microbotryum</taxon>
    </lineage>
</organism>
<dbReference type="PANTHER" id="PTHR23318">
    <property type="entry name" value="ATP SYNTHASE GAMMA-RELATED"/>
    <property type="match status" value="1"/>
</dbReference>
<keyword evidence="2" id="KW-0539">Nucleus</keyword>
<evidence type="ECO:0000259" key="5">
    <source>
        <dbReference type="Pfam" id="PF22972"/>
    </source>
</evidence>
<gene>
    <name evidence="6" type="ORF">BZ3500_MVSOF-1268-A1-R1_CHR1-3G01846</name>
</gene>
<dbReference type="Pfam" id="PF22972">
    <property type="entry name" value="EVH1_PP4R3"/>
    <property type="match status" value="1"/>
</dbReference>
<protein>
    <submittedName>
        <fullName evidence="6">BZ3500_MvSof-1268-A1-R1_Chr1-3g01846 protein</fullName>
    </submittedName>
</protein>
<feature type="compositionally biased region" description="Acidic residues" evidence="3">
    <location>
        <begin position="1027"/>
        <end position="1038"/>
    </location>
</feature>
<comment type="subcellular location">
    <subcellularLocation>
        <location evidence="1">Nucleus</location>
    </subcellularLocation>
</comment>
<evidence type="ECO:0000256" key="2">
    <source>
        <dbReference type="ARBA" id="ARBA00023242"/>
    </source>
</evidence>
<dbReference type="OrthoDB" id="27483at2759"/>
<feature type="region of interest" description="Disordered" evidence="3">
    <location>
        <begin position="1"/>
        <end position="152"/>
    </location>
</feature>
<dbReference type="Proteomes" id="UP000249723">
    <property type="component" value="Unassembled WGS sequence"/>
</dbReference>
<feature type="compositionally biased region" description="Pro residues" evidence="3">
    <location>
        <begin position="1138"/>
        <end position="1150"/>
    </location>
</feature>
<dbReference type="SUPFAM" id="SSF48371">
    <property type="entry name" value="ARM repeat"/>
    <property type="match status" value="1"/>
</dbReference>
<feature type="domain" description="PP4R3 EVH1-like" evidence="5">
    <location>
        <begin position="294"/>
        <end position="344"/>
    </location>
</feature>
<dbReference type="Gene3D" id="1.25.10.10">
    <property type="entry name" value="Leucine-rich Repeat Variant"/>
    <property type="match status" value="1"/>
</dbReference>
<evidence type="ECO:0000313" key="6">
    <source>
        <dbReference type="EMBL" id="SCZ90217.1"/>
    </source>
</evidence>